<dbReference type="EMBL" id="LANI01000003">
    <property type="protein sequence ID" value="KKJ77815.1"/>
    <property type="molecule type" value="Genomic_DNA"/>
</dbReference>
<sequence length="152" mass="17345">MSDLDRVKAHVLAELAKEQGEQLRFMANLDLRLVFGYLTAQFILVGWITNQVELAVQLVCAILLVNGLLFGVIVILLVRHGRRRHHASQISRNIDSALQLYETGIYFDGRIKNPDRQREKNPLLLYWHPIYIFICAVAFIGVSLLIASTYLV</sequence>
<evidence type="ECO:0000256" key="1">
    <source>
        <dbReference type="SAM" id="Phobius"/>
    </source>
</evidence>
<reference evidence="2 3" key="1">
    <citation type="submission" date="2015-03" db="EMBL/GenBank/DDBJ databases">
        <title>Genome sequence of Kiloniella sp. P1-1, isolated from the gut microflora of Pacific white shrimp, Penaeus vannamei.</title>
        <authorList>
            <person name="Shao Z."/>
            <person name="Wang L."/>
            <person name="Li X."/>
        </authorList>
    </citation>
    <scope>NUCLEOTIDE SEQUENCE [LARGE SCALE GENOMIC DNA]</scope>
    <source>
        <strain evidence="2 3">P1-1</strain>
    </source>
</reference>
<name>A0A0M2RCT4_9PROT</name>
<organism evidence="2 3">
    <name type="scientific">Kiloniella litopenaei</name>
    <dbReference type="NCBI Taxonomy" id="1549748"/>
    <lineage>
        <taxon>Bacteria</taxon>
        <taxon>Pseudomonadati</taxon>
        <taxon>Pseudomonadota</taxon>
        <taxon>Alphaproteobacteria</taxon>
        <taxon>Rhodospirillales</taxon>
        <taxon>Kiloniellaceae</taxon>
        <taxon>Kiloniella</taxon>
    </lineage>
</organism>
<proteinExistence type="predicted"/>
<accession>A0A0M2RCT4</accession>
<feature type="transmembrane region" description="Helical" evidence="1">
    <location>
        <begin position="124"/>
        <end position="151"/>
    </location>
</feature>
<comment type="caution">
    <text evidence="2">The sequence shown here is derived from an EMBL/GenBank/DDBJ whole genome shotgun (WGS) entry which is preliminary data.</text>
</comment>
<protein>
    <submittedName>
        <fullName evidence="2">Uncharacterized protein</fullName>
    </submittedName>
</protein>
<evidence type="ECO:0000313" key="3">
    <source>
        <dbReference type="Proteomes" id="UP000034491"/>
    </source>
</evidence>
<dbReference type="Proteomes" id="UP000034491">
    <property type="component" value="Unassembled WGS sequence"/>
</dbReference>
<feature type="transmembrane region" description="Helical" evidence="1">
    <location>
        <begin position="29"/>
        <end position="48"/>
    </location>
</feature>
<feature type="transmembrane region" description="Helical" evidence="1">
    <location>
        <begin position="54"/>
        <end position="78"/>
    </location>
</feature>
<evidence type="ECO:0000313" key="2">
    <source>
        <dbReference type="EMBL" id="KKJ77815.1"/>
    </source>
</evidence>
<keyword evidence="1" id="KW-1133">Transmembrane helix</keyword>
<dbReference type="AlphaFoldDB" id="A0A0M2RCT4"/>
<dbReference type="RefSeq" id="WP_046503892.1">
    <property type="nucleotide sequence ID" value="NZ_LANI01000003.1"/>
</dbReference>
<gene>
    <name evidence="2" type="ORF">WH95_05125</name>
</gene>
<keyword evidence="3" id="KW-1185">Reference proteome</keyword>
<keyword evidence="1" id="KW-0812">Transmembrane</keyword>
<dbReference type="OrthoDB" id="8478840at2"/>
<keyword evidence="1" id="KW-0472">Membrane</keyword>